<comment type="caution">
    <text evidence="8">The sequence shown here is derived from an EMBL/GenBank/DDBJ whole genome shotgun (WGS) entry which is preliminary data.</text>
</comment>
<dbReference type="PANTHER" id="PTHR42938:SF9">
    <property type="entry name" value="FORMATE DEHYDROGENASE 1"/>
    <property type="match status" value="1"/>
</dbReference>
<evidence type="ECO:0000313" key="8">
    <source>
        <dbReference type="EMBL" id="MCJ2380562.1"/>
    </source>
</evidence>
<keyword evidence="1 5" id="KW-0963">Cytoplasm</keyword>
<feature type="domain" description="D-isomer specific 2-hydroxyacid dehydrogenase catalytic" evidence="6">
    <location>
        <begin position="32"/>
        <end position="279"/>
    </location>
</feature>
<feature type="active site" evidence="5">
    <location>
        <position position="237"/>
    </location>
</feature>
<dbReference type="NCBIfam" id="NF001309">
    <property type="entry name" value="PRK00257.1"/>
    <property type="match status" value="1"/>
</dbReference>
<name>A0ABT0C0M3_9BACT</name>
<accession>A0ABT0C0M3</accession>
<dbReference type="Pfam" id="PF00389">
    <property type="entry name" value="2-Hacid_dh"/>
    <property type="match status" value="1"/>
</dbReference>
<dbReference type="CDD" id="cd12158">
    <property type="entry name" value="ErythrP_dh"/>
    <property type="match status" value="1"/>
</dbReference>
<feature type="binding site" evidence="5">
    <location>
        <position position="232"/>
    </location>
    <ligand>
        <name>NAD(+)</name>
        <dbReference type="ChEBI" id="CHEBI:57540"/>
    </ligand>
</feature>
<feature type="binding site" evidence="5">
    <location>
        <position position="45"/>
    </location>
    <ligand>
        <name>substrate</name>
    </ligand>
</feature>
<evidence type="ECO:0000256" key="5">
    <source>
        <dbReference type="HAMAP-Rule" id="MF_01825"/>
    </source>
</evidence>
<dbReference type="PANTHER" id="PTHR42938">
    <property type="entry name" value="FORMATE DEHYDROGENASE 1"/>
    <property type="match status" value="1"/>
</dbReference>
<feature type="domain" description="D-isomer specific 2-hydroxyacid dehydrogenase NAD-binding" evidence="7">
    <location>
        <begin position="109"/>
        <end position="256"/>
    </location>
</feature>
<comment type="catalytic activity">
    <reaction evidence="5">
        <text>4-phospho-D-erythronate + NAD(+) = (R)-3-hydroxy-2-oxo-4-phosphooxybutanoate + NADH + H(+)</text>
        <dbReference type="Rhea" id="RHEA:18829"/>
        <dbReference type="ChEBI" id="CHEBI:15378"/>
        <dbReference type="ChEBI" id="CHEBI:57540"/>
        <dbReference type="ChEBI" id="CHEBI:57945"/>
        <dbReference type="ChEBI" id="CHEBI:58538"/>
        <dbReference type="ChEBI" id="CHEBI:58766"/>
        <dbReference type="EC" id="1.1.1.290"/>
    </reaction>
</comment>
<evidence type="ECO:0000256" key="1">
    <source>
        <dbReference type="ARBA" id="ARBA00022490"/>
    </source>
</evidence>
<proteinExistence type="inferred from homology"/>
<evidence type="ECO:0000256" key="2">
    <source>
        <dbReference type="ARBA" id="ARBA00023002"/>
    </source>
</evidence>
<feature type="active site" evidence="5">
    <location>
        <position position="208"/>
    </location>
</feature>
<dbReference type="GO" id="GO:0033711">
    <property type="term" value="F:4-phosphoerythronate dehydrogenase activity"/>
    <property type="evidence" value="ECO:0007669"/>
    <property type="project" value="UniProtKB-EC"/>
</dbReference>
<evidence type="ECO:0000313" key="9">
    <source>
        <dbReference type="Proteomes" id="UP001165444"/>
    </source>
</evidence>
<dbReference type="Gene3D" id="3.30.1370.170">
    <property type="match status" value="1"/>
</dbReference>
<dbReference type="InterPro" id="IPR036291">
    <property type="entry name" value="NAD(P)-bd_dom_sf"/>
</dbReference>
<dbReference type="RefSeq" id="WP_243324629.1">
    <property type="nucleotide sequence ID" value="NZ_JAKZMM010000016.1"/>
</dbReference>
<dbReference type="InterPro" id="IPR020921">
    <property type="entry name" value="Erythronate-4-P_DHase"/>
</dbReference>
<keyword evidence="9" id="KW-1185">Reference proteome</keyword>
<feature type="binding site" evidence="5">
    <location>
        <position position="66"/>
    </location>
    <ligand>
        <name>substrate</name>
    </ligand>
</feature>
<organism evidence="8 9">
    <name type="scientific">Parabacteroides faecalis</name>
    <dbReference type="NCBI Taxonomy" id="2924040"/>
    <lineage>
        <taxon>Bacteria</taxon>
        <taxon>Pseudomonadati</taxon>
        <taxon>Bacteroidota</taxon>
        <taxon>Bacteroidia</taxon>
        <taxon>Bacteroidales</taxon>
        <taxon>Tannerellaceae</taxon>
        <taxon>Parabacteroides</taxon>
    </lineage>
</organism>
<dbReference type="InterPro" id="IPR006140">
    <property type="entry name" value="D-isomer_DH_NAD-bd"/>
</dbReference>
<dbReference type="SUPFAM" id="SSF51735">
    <property type="entry name" value="NAD(P)-binding Rossmann-fold domains"/>
    <property type="match status" value="1"/>
</dbReference>
<dbReference type="Pfam" id="PF02826">
    <property type="entry name" value="2-Hacid_dh_C"/>
    <property type="match status" value="1"/>
</dbReference>
<evidence type="ECO:0000256" key="4">
    <source>
        <dbReference type="ARBA" id="ARBA00023096"/>
    </source>
</evidence>
<comment type="subunit">
    <text evidence="5">Homodimer.</text>
</comment>
<dbReference type="InterPro" id="IPR038251">
    <property type="entry name" value="PdxB_dimer_sf"/>
</dbReference>
<reference evidence="8 9" key="1">
    <citation type="submission" date="2022-03" db="EMBL/GenBank/DDBJ databases">
        <title>Parabacteroides sp. nov. isolated from swine feces.</title>
        <authorList>
            <person name="Bak J.E."/>
        </authorList>
    </citation>
    <scope>NUCLEOTIDE SEQUENCE [LARGE SCALE GENOMIC DNA]</scope>
    <source>
        <strain evidence="8 9">AGMB00274</strain>
    </source>
</reference>
<comment type="caution">
    <text evidence="5">Lacks conserved residue(s) required for the propagation of feature annotation.</text>
</comment>
<keyword evidence="2 5" id="KW-0560">Oxidoreductase</keyword>
<evidence type="ECO:0000256" key="3">
    <source>
        <dbReference type="ARBA" id="ARBA00023027"/>
    </source>
</evidence>
<dbReference type="Proteomes" id="UP001165444">
    <property type="component" value="Unassembled WGS sequence"/>
</dbReference>
<feature type="active site" description="Proton donor" evidence="5">
    <location>
        <position position="254"/>
    </location>
</feature>
<comment type="subcellular location">
    <subcellularLocation>
        <location evidence="5">Cytoplasm</location>
    </subcellularLocation>
</comment>
<comment type="pathway">
    <text evidence="5">Cofactor biosynthesis; pyridoxine 5'-phosphate biosynthesis; pyridoxine 5'-phosphate from D-erythrose 4-phosphate: step 2/5.</text>
</comment>
<dbReference type="Gene3D" id="3.40.50.720">
    <property type="entry name" value="NAD(P)-binding Rossmann-like Domain"/>
    <property type="match status" value="2"/>
</dbReference>
<evidence type="ECO:0000259" key="7">
    <source>
        <dbReference type="Pfam" id="PF02826"/>
    </source>
</evidence>
<keyword evidence="3 5" id="KW-0520">NAD</keyword>
<sequence>MKIIADDTIPFLKGIAEPIADIVYIPAKGFTPEVVKDADALIVRSIDKCTSELLASSCVRLITTATIGFDHIDIHYCESHGITWKNAPGCNAPSVAQYVLASLLRIALRRGESLQGKTLGIIGVGHVGKEVEKLASLFGMTILRNDPPRAEAEGPEPFVSLEELLACADIITCHVPFTREGKYPTWHLADEKFFSQVRRGCWFINSCRGAVHDTKALLEAHQKGLVEEIILDCWENEPQINQELLKVVSIATPHIAGFSADGKATATRMCLEEIQRFFHVRFDRLKEVVPPAPANPLINLDAFEDHRIENAFLQTFDPLVVDRKLRKDPSTFEWLRNHYDHPREPLAYQVKQSTPAEKSLLQQIGFQVIG</sequence>
<feature type="binding site" evidence="5">
    <location>
        <position position="146"/>
    </location>
    <ligand>
        <name>NAD(+)</name>
        <dbReference type="ChEBI" id="CHEBI:57540"/>
    </ligand>
</feature>
<dbReference type="EMBL" id="JAKZMM010000016">
    <property type="protein sequence ID" value="MCJ2380562.1"/>
    <property type="molecule type" value="Genomic_DNA"/>
</dbReference>
<comment type="similarity">
    <text evidence="5">Belongs to the D-isomer specific 2-hydroxyacid dehydrogenase family. PdxB subfamily.</text>
</comment>
<dbReference type="HAMAP" id="MF_01825">
    <property type="entry name" value="PdxB"/>
    <property type="match status" value="1"/>
</dbReference>
<feature type="binding site" evidence="5">
    <location>
        <position position="257"/>
    </location>
    <ligand>
        <name>NAD(+)</name>
        <dbReference type="ChEBI" id="CHEBI:57540"/>
    </ligand>
</feature>
<dbReference type="SUPFAM" id="SSF52283">
    <property type="entry name" value="Formate/glycerate dehydrogenase catalytic domain-like"/>
    <property type="match status" value="1"/>
</dbReference>
<dbReference type="InterPro" id="IPR006139">
    <property type="entry name" value="D-isomer_2_OHA_DH_cat_dom"/>
</dbReference>
<keyword evidence="4 5" id="KW-0664">Pyridoxine biosynthesis</keyword>
<dbReference type="EC" id="1.1.1.290" evidence="5"/>
<comment type="function">
    <text evidence="5">Catalyzes the oxidation of erythronate-4-phosphate to 3-hydroxy-2-oxo-4-phosphonooxybutanoate.</text>
</comment>
<gene>
    <name evidence="5 8" type="primary">pdxB</name>
    <name evidence="8" type="ORF">MUN53_08065</name>
</gene>
<evidence type="ECO:0000259" key="6">
    <source>
        <dbReference type="Pfam" id="PF00389"/>
    </source>
</evidence>
<protein>
    <recommendedName>
        <fullName evidence="5">Erythronate-4-phosphate dehydrogenase</fullName>
        <ecNumber evidence="5">1.1.1.290</ecNumber>
    </recommendedName>
</protein>